<dbReference type="AlphaFoldDB" id="A0A9X3BS46"/>
<dbReference type="EMBL" id="CP092428">
    <property type="protein sequence ID" value="ULP39935.1"/>
    <property type="molecule type" value="Genomic_DNA"/>
</dbReference>
<dbReference type="Proteomes" id="UP001140272">
    <property type="component" value="Unassembled WGS sequence"/>
</dbReference>
<dbReference type="Proteomes" id="UP001055159">
    <property type="component" value="Plasmid unnamed"/>
</dbReference>
<evidence type="ECO:0000313" key="1">
    <source>
        <dbReference type="EMBL" id="MCV7071996.1"/>
    </source>
</evidence>
<accession>A0A9X3BS46</accession>
<evidence type="ECO:0000313" key="3">
    <source>
        <dbReference type="Proteomes" id="UP001055159"/>
    </source>
</evidence>
<evidence type="ECO:0000313" key="2">
    <source>
        <dbReference type="EMBL" id="ULP39935.1"/>
    </source>
</evidence>
<organism evidence="1 4">
    <name type="scientific">Mycolicibacterium rufum</name>
    <dbReference type="NCBI Taxonomy" id="318424"/>
    <lineage>
        <taxon>Bacteria</taxon>
        <taxon>Bacillati</taxon>
        <taxon>Actinomycetota</taxon>
        <taxon>Actinomycetes</taxon>
        <taxon>Mycobacteriales</taxon>
        <taxon>Mycobacteriaceae</taxon>
        <taxon>Mycolicibacterium</taxon>
    </lineage>
</organism>
<geneLocation type="plasmid" evidence="2 3">
    <name>unnamed</name>
</geneLocation>
<name>A0A9X3BS46_9MYCO</name>
<protein>
    <recommendedName>
        <fullName evidence="5">TipAS antibiotic-recognition domain-containing protein</fullName>
    </recommendedName>
</protein>
<reference evidence="1" key="2">
    <citation type="journal article" date="2022" name="BMC Genomics">
        <title>Comparative genome analysis of mycobacteria focusing on tRNA and non-coding RNA.</title>
        <authorList>
            <person name="Behra P.R.K."/>
            <person name="Pettersson B.M.F."/>
            <person name="Ramesh M."/>
            <person name="Das S."/>
            <person name="Dasgupta S."/>
            <person name="Kirsebom L.A."/>
        </authorList>
    </citation>
    <scope>NUCLEOTIDE SEQUENCE</scope>
    <source>
        <strain evidence="1">DSM 45406</strain>
    </source>
</reference>
<keyword evidence="3" id="KW-1185">Reference proteome</keyword>
<evidence type="ECO:0000313" key="4">
    <source>
        <dbReference type="Proteomes" id="UP001140272"/>
    </source>
</evidence>
<reference evidence="1" key="1">
    <citation type="submission" date="2020-07" db="EMBL/GenBank/DDBJ databases">
        <authorList>
            <person name="Pettersson B.M.F."/>
            <person name="Behra P.R.K."/>
            <person name="Ramesh M."/>
            <person name="Das S."/>
            <person name="Dasgupta S."/>
            <person name="Kirsebom L.A."/>
        </authorList>
    </citation>
    <scope>NUCLEOTIDE SEQUENCE</scope>
    <source>
        <strain evidence="1">DSM 45406</strain>
    </source>
</reference>
<gene>
    <name evidence="1" type="ORF">H7H73_18040</name>
    <name evidence="2" type="ORF">MJO55_28895</name>
</gene>
<keyword evidence="2" id="KW-0614">Plasmid</keyword>
<reference evidence="2" key="3">
    <citation type="submission" date="2022-08" db="EMBL/GenBank/DDBJ databases">
        <title>Whole genome sequencing of non-tuberculosis mycobacteria type-strains.</title>
        <authorList>
            <person name="Igarashi Y."/>
            <person name="Osugi A."/>
            <person name="Mitarai S."/>
        </authorList>
    </citation>
    <scope>NUCLEOTIDE SEQUENCE</scope>
    <source>
        <strain evidence="2">JCM 16372</strain>
        <plasmid evidence="2">unnamed</plasmid>
    </source>
</reference>
<proteinExistence type="predicted"/>
<sequence>MSDGFDRDADDASGRETTFAMDPQTVIWGLARQLVQGQSDLAEFRRAADTARRVRDSAPEAIEKHLADCAALEKSWYTETLPMLTASMRLAIEVYDTFGPGRTVIADPVEAAIWNNKHHVWFTEYSQQARLGG</sequence>
<evidence type="ECO:0008006" key="5">
    <source>
        <dbReference type="Google" id="ProtNLM"/>
    </source>
</evidence>
<dbReference type="EMBL" id="JACKRN010000638">
    <property type="protein sequence ID" value="MCV7071996.1"/>
    <property type="molecule type" value="Genomic_DNA"/>
</dbReference>
<dbReference type="RefSeq" id="WP_239736403.1">
    <property type="nucleotide sequence ID" value="NZ_CP092428.2"/>
</dbReference>